<proteinExistence type="predicted"/>
<name>A0A6P1VXV9_9BACT</name>
<dbReference type="Proteomes" id="UP000464577">
    <property type="component" value="Chromosome"/>
</dbReference>
<evidence type="ECO:0000313" key="2">
    <source>
        <dbReference type="Proteomes" id="UP000464577"/>
    </source>
</evidence>
<dbReference type="KEGG" id="senf:GJR95_17300"/>
<dbReference type="SUPFAM" id="SSF50494">
    <property type="entry name" value="Trypsin-like serine proteases"/>
    <property type="match status" value="1"/>
</dbReference>
<accession>A0A6P1VXV9</accession>
<protein>
    <recommendedName>
        <fullName evidence="3">Serine protease</fullName>
    </recommendedName>
</protein>
<dbReference type="InterPro" id="IPR043504">
    <property type="entry name" value="Peptidase_S1_PA_chymotrypsin"/>
</dbReference>
<organism evidence="1 2">
    <name type="scientific">Spirosoma endbachense</name>
    <dbReference type="NCBI Taxonomy" id="2666025"/>
    <lineage>
        <taxon>Bacteria</taxon>
        <taxon>Pseudomonadati</taxon>
        <taxon>Bacteroidota</taxon>
        <taxon>Cytophagia</taxon>
        <taxon>Cytophagales</taxon>
        <taxon>Cytophagaceae</taxon>
        <taxon>Spirosoma</taxon>
    </lineage>
</organism>
<dbReference type="RefSeq" id="WP_162387069.1">
    <property type="nucleotide sequence ID" value="NZ_CP045997.1"/>
</dbReference>
<evidence type="ECO:0000313" key="1">
    <source>
        <dbReference type="EMBL" id="QHV96660.1"/>
    </source>
</evidence>
<keyword evidence="2" id="KW-1185">Reference proteome</keyword>
<reference evidence="1 2" key="1">
    <citation type="submission" date="2019-11" db="EMBL/GenBank/DDBJ databases">
        <title>Spirosoma endbachense sp. nov., isolated from a natural salt meadow.</title>
        <authorList>
            <person name="Rojas J."/>
            <person name="Ambika Manirajan B."/>
            <person name="Ratering S."/>
            <person name="Suarez C."/>
            <person name="Geissler-Plaum R."/>
            <person name="Schnell S."/>
        </authorList>
    </citation>
    <scope>NUCLEOTIDE SEQUENCE [LARGE SCALE GENOMIC DNA]</scope>
    <source>
        <strain evidence="1 2">I-24</strain>
    </source>
</reference>
<dbReference type="Gene3D" id="2.40.10.10">
    <property type="entry name" value="Trypsin-like serine proteases"/>
    <property type="match status" value="1"/>
</dbReference>
<dbReference type="InterPro" id="IPR009003">
    <property type="entry name" value="Peptidase_S1_PA"/>
</dbReference>
<sequence length="335" mass="36151">MKANLELFILLIAFGVVFQSCSNKSPIVAAPDLSVLTLEEVVNSNDQNLTDLLNKVRGSVGRRGPASKTIWSRKNDYGLGLYISANHVYNLSGWSSRSAQLFDLSAENLGIFETSQIPPTSGNIALGDTLIADFPLMHFDISPGTTNTAILPAEDFYLGIIDNQRIKQGPLAQHPGLVQTTVPLRMYDPANRTKVVQTWAAPNAGEKAIAVGYPQDKANYPNGAVAYGKILSDIEATAIIPQLKAAGDVEGDIAYDSNVEFFLEAQALVGMSGGGVFNSAGHLLGIMVRASDQANAPPIIRVVKVSHIHSKMIEFYHRMSESDKRKLLPFIGGEI</sequence>
<gene>
    <name evidence="1" type="ORF">GJR95_17300</name>
</gene>
<dbReference type="PROSITE" id="PS51257">
    <property type="entry name" value="PROKAR_LIPOPROTEIN"/>
    <property type="match status" value="1"/>
</dbReference>
<dbReference type="EMBL" id="CP045997">
    <property type="protein sequence ID" value="QHV96660.1"/>
    <property type="molecule type" value="Genomic_DNA"/>
</dbReference>
<evidence type="ECO:0008006" key="3">
    <source>
        <dbReference type="Google" id="ProtNLM"/>
    </source>
</evidence>
<dbReference type="AlphaFoldDB" id="A0A6P1VXV9"/>